<name>A0ACB8VLZ3_9TELE</name>
<reference evidence="1" key="1">
    <citation type="submission" date="2022-04" db="EMBL/GenBank/DDBJ databases">
        <title>Jade perch genome.</title>
        <authorList>
            <person name="Chao B."/>
        </authorList>
    </citation>
    <scope>NUCLEOTIDE SEQUENCE</scope>
    <source>
        <strain evidence="1">CB-2022</strain>
    </source>
</reference>
<comment type="caution">
    <text evidence="1">The sequence shown here is derived from an EMBL/GenBank/DDBJ whole genome shotgun (WGS) entry which is preliminary data.</text>
</comment>
<evidence type="ECO:0000313" key="2">
    <source>
        <dbReference type="Proteomes" id="UP000831701"/>
    </source>
</evidence>
<proteinExistence type="predicted"/>
<dbReference type="Proteomes" id="UP000831701">
    <property type="component" value="Chromosome 19"/>
</dbReference>
<evidence type="ECO:0000313" key="1">
    <source>
        <dbReference type="EMBL" id="KAI3356690.1"/>
    </source>
</evidence>
<keyword evidence="2" id="KW-1185">Reference proteome</keyword>
<dbReference type="EMBL" id="CM041549">
    <property type="protein sequence ID" value="KAI3356690.1"/>
    <property type="molecule type" value="Genomic_DNA"/>
</dbReference>
<protein>
    <submittedName>
        <fullName evidence="1">Uncharacterized protein</fullName>
    </submittedName>
</protein>
<organism evidence="1 2">
    <name type="scientific">Scortum barcoo</name>
    <name type="common">barcoo grunter</name>
    <dbReference type="NCBI Taxonomy" id="214431"/>
    <lineage>
        <taxon>Eukaryota</taxon>
        <taxon>Metazoa</taxon>
        <taxon>Chordata</taxon>
        <taxon>Craniata</taxon>
        <taxon>Vertebrata</taxon>
        <taxon>Euteleostomi</taxon>
        <taxon>Actinopterygii</taxon>
        <taxon>Neopterygii</taxon>
        <taxon>Teleostei</taxon>
        <taxon>Neoteleostei</taxon>
        <taxon>Acanthomorphata</taxon>
        <taxon>Eupercaria</taxon>
        <taxon>Centrarchiformes</taxon>
        <taxon>Terapontoidei</taxon>
        <taxon>Terapontidae</taxon>
        <taxon>Scortum</taxon>
    </lineage>
</organism>
<gene>
    <name evidence="1" type="ORF">L3Q82_003376</name>
</gene>
<accession>A0ACB8VLZ3</accession>
<sequence>MLQEIAYQVIAFIYFPLDKMLSINVKCVFKRGMPRKIGFIVVNSSSHEDNFSAKELMVHAPTVNGWRSSRQCSYPQHVTLQLVERSRVRKLQLLAHQYLIPAKVEFHIGDTLPETSTPGFPGQLRRLGAISYSSHQLGSVLSYRYVSLSDNEKTSFKARELKSVHVDAIGTYLRITFHRNYVNRYNHYNQEKDRQSLMCLSLFIWLSLPSREQLIEHYLNSTQREAALDTTFMGKCESISPLDDLAFDMYQDPEVAHIIRLLDQKKQDMVQQEKYEQAKNLKQAIADLQKVGERLARYDVEKRCAIEKEDYDLAKKKKDLMEEYRKSVYQQLEVHNLLDMTMITKTADSSPDQDPPSLQPSLGRRSVPTKPLRSTDTFRKGKKMNAPPNQQSDTATVAPKPTSHSDTPSTPAAVPKIDVTSVPYDERPLPALQKKDQPVEATQRPAEHQSPQPDAQKTQHSPELSGEPEPLTDKAQREAGLPIEVYGESLVARAYSKSWSYRDDALLAVNKKLLELLPSTPREELRNVIRAAVFLVKKALLDKVSAVFHTSLKLLRLLLSQLIPGLGLSRAEVTHCLEQTWPNLLARTGDSASRLRATAIAFIQEIAVLKDVRVLQVIPGELVKPIKSNLPSRLAQSRAELLEKLLAELGTENSGFTLDNVMMTLKKGGGQQDGQKEKEEIQSLQEQLAALKEITERGSETIQGQIPKKETLRVDKESQKAGRTAVTKVPQDKVKDSTDIRQSINYLDNLCIFCGKKDESFTEDGLDLHYWKHCPMLRRCNECRQVVEIASLTEHLLGECESRSKFSQCPRCLEAVATEELTRHVQGPACNSPISGKGSNHCPLCHNNFMPGEEVAEAAVREEMSRLLSPQTLTSSSSGGDPEALAFPGQLRDIVSPACPGFFPGPPPGGTCLEHLPREASRGHPKQMHKPPQLTPLDVKEQQLYSELLPKVTEASHPISKGAPSHPCGGNSFRLLLGIQRSCPFGHYPKFMTIGEGGSID</sequence>